<organism evidence="2 3">
    <name type="scientific">Variovorax terrae</name>
    <dbReference type="NCBI Taxonomy" id="2923278"/>
    <lineage>
        <taxon>Bacteria</taxon>
        <taxon>Pseudomonadati</taxon>
        <taxon>Pseudomonadota</taxon>
        <taxon>Betaproteobacteria</taxon>
        <taxon>Burkholderiales</taxon>
        <taxon>Comamonadaceae</taxon>
        <taxon>Variovorax</taxon>
    </lineage>
</organism>
<keyword evidence="1" id="KW-0732">Signal</keyword>
<dbReference type="InterPro" id="IPR014917">
    <property type="entry name" value="DUF1800"/>
</dbReference>
<dbReference type="AlphaFoldDB" id="A0A9X2AMN7"/>
<comment type="caution">
    <text evidence="2">The sequence shown here is derived from an EMBL/GenBank/DDBJ whole genome shotgun (WGS) entry which is preliminary data.</text>
</comment>
<dbReference type="Proteomes" id="UP001139447">
    <property type="component" value="Unassembled WGS sequence"/>
</dbReference>
<proteinExistence type="predicted"/>
<feature type="chain" id="PRO_5040831237" evidence="1">
    <location>
        <begin position="22"/>
        <end position="522"/>
    </location>
</feature>
<dbReference type="RefSeq" id="WP_243305560.1">
    <property type="nucleotide sequence ID" value="NZ_JALGBI010000001.1"/>
</dbReference>
<accession>A0A9X2AMN7</accession>
<gene>
    <name evidence="2" type="ORF">MMF98_07205</name>
</gene>
<protein>
    <submittedName>
        <fullName evidence="2">DUF1800 domain-containing protein</fullName>
    </submittedName>
</protein>
<sequence length="522" mass="57680">MTPARVMAALLLAAGMAAAQAAPRAMTQAEARHLLVRTGFAPTQAEVDRIAGQDAQRVVADLVARAQAARPLYPPPDFVSEPPPIPNTLLKSKEEQLAMRQQQLRESLELKTWWMREMIETPTPLAERMVLFWHNHFATSQQKVFRSQAMWHQHQVLRAEALGNFRRLLHGVAKDPAMLVYLDGANSRKEAPNENFAREVMELFTLGEASQGGGYSEQDIKEAARAFTGWSIEYADFSYRFRPALHDNGNKTVLGQSGNFDGDAVLDVMLEQPAAARFITAKLWKEFVSPVPEAREVERIAQDFRASGYDIATAVRELLLSPAFWAPANRGSLIKSPVDLVVGTVRQFGFSYTDTMPFVLKSAQLGQNLLVPPNVKGWPGYTEWINTATLLERKRFTEQLFRAVELRGESKEPPIAMGPGGRMLPGDGSAMMQNAAAGPGAPRLPGRDGIMRVAEGMAKITFDPEQWLSQYGGHADREPSDELKARLARTLLAVPATHDIAPGTVGVAYLRTLTLDPAYQLK</sequence>
<evidence type="ECO:0000313" key="2">
    <source>
        <dbReference type="EMBL" id="MCJ0762995.1"/>
    </source>
</evidence>
<dbReference type="EMBL" id="JALGBI010000001">
    <property type="protein sequence ID" value="MCJ0762995.1"/>
    <property type="molecule type" value="Genomic_DNA"/>
</dbReference>
<name>A0A9X2AMN7_9BURK</name>
<feature type="signal peptide" evidence="1">
    <location>
        <begin position="1"/>
        <end position="21"/>
    </location>
</feature>
<evidence type="ECO:0000256" key="1">
    <source>
        <dbReference type="SAM" id="SignalP"/>
    </source>
</evidence>
<dbReference type="Pfam" id="PF08811">
    <property type="entry name" value="DUF1800"/>
    <property type="match status" value="1"/>
</dbReference>
<evidence type="ECO:0000313" key="3">
    <source>
        <dbReference type="Proteomes" id="UP001139447"/>
    </source>
</evidence>
<keyword evidence="3" id="KW-1185">Reference proteome</keyword>
<reference evidence="2" key="1">
    <citation type="submission" date="2022-03" db="EMBL/GenBank/DDBJ databases">
        <authorList>
            <person name="Woo C.Y."/>
        </authorList>
    </citation>
    <scope>NUCLEOTIDE SEQUENCE</scope>
    <source>
        <strain evidence="2">CYS-02</strain>
    </source>
</reference>